<dbReference type="PROSITE" id="PS00770">
    <property type="entry name" value="AA_TRANSFER_CLASS_4"/>
    <property type="match status" value="1"/>
</dbReference>
<comment type="caution">
    <text evidence="6">The sequence shown here is derived from an EMBL/GenBank/DDBJ whole genome shotgun (WGS) entry which is preliminary data.</text>
</comment>
<dbReference type="Pfam" id="PF01063">
    <property type="entry name" value="Aminotran_4"/>
    <property type="match status" value="1"/>
</dbReference>
<keyword evidence="7" id="KW-1185">Reference proteome</keyword>
<dbReference type="InterPro" id="IPR050571">
    <property type="entry name" value="Class-IV_PLP-Dep_Aminotrnsfr"/>
</dbReference>
<keyword evidence="6" id="KW-0032">Aminotransferase</keyword>
<dbReference type="RefSeq" id="WP_195964241.1">
    <property type="nucleotide sequence ID" value="NZ_JACJLL010000072.1"/>
</dbReference>
<comment type="similarity">
    <text evidence="2 4">Belongs to the class-IV pyridoxal-phosphate-dependent aminotransferase family.</text>
</comment>
<dbReference type="InterPro" id="IPR036038">
    <property type="entry name" value="Aminotransferase-like"/>
</dbReference>
<dbReference type="Gene3D" id="3.20.10.10">
    <property type="entry name" value="D-amino Acid Aminotransferase, subunit A, domain 2"/>
    <property type="match status" value="1"/>
</dbReference>
<dbReference type="PANTHER" id="PTHR42743:SF11">
    <property type="entry name" value="AMINODEOXYCHORISMATE LYASE"/>
    <property type="match status" value="1"/>
</dbReference>
<sequence>MRKVIYDNDNISIDSGVFFGRGVFETILVREIPIFLEEHINRLNKSIIQLELGELIAIEDVIHFINQHNIKNKALKITVTEKNLIYSVREIKYKDNDYEKGFKVGISKVLRNSTSRIVAFKTLNYLENIIEYEVCQRKELNESIFFNEQGNLCEGCTTNIFIIKDKIIYTPSIKCGLLPGIVRQWVINNFDVIEKKITKEELLNSDEVFLTNSLVGVIKVSNIENKLFKSEIIEEIKEQYDKAINGGEKHE</sequence>
<accession>A0ABS2FHW7</accession>
<comment type="cofactor">
    <cofactor evidence="1 5">
        <name>pyridoxal 5'-phosphate</name>
        <dbReference type="ChEBI" id="CHEBI:597326"/>
    </cofactor>
</comment>
<dbReference type="InterPro" id="IPR018300">
    <property type="entry name" value="Aminotrans_IV_CS"/>
</dbReference>
<dbReference type="InterPro" id="IPR001544">
    <property type="entry name" value="Aminotrans_IV"/>
</dbReference>
<evidence type="ECO:0000256" key="5">
    <source>
        <dbReference type="RuleBase" id="RU004516"/>
    </source>
</evidence>
<keyword evidence="3 5" id="KW-0663">Pyridoxal phosphate</keyword>
<keyword evidence="6" id="KW-0808">Transferase</keyword>
<dbReference type="SUPFAM" id="SSF56752">
    <property type="entry name" value="D-aminoacid aminotransferase-like PLP-dependent enzymes"/>
    <property type="match status" value="1"/>
</dbReference>
<dbReference type="InterPro" id="IPR043131">
    <property type="entry name" value="BCAT-like_N"/>
</dbReference>
<dbReference type="Gene3D" id="3.30.470.10">
    <property type="match status" value="1"/>
</dbReference>
<dbReference type="EMBL" id="JACJLL010000072">
    <property type="protein sequence ID" value="MBM6819931.1"/>
    <property type="molecule type" value="Genomic_DNA"/>
</dbReference>
<proteinExistence type="inferred from homology"/>
<protein>
    <submittedName>
        <fullName evidence="6">Aminotransferase class IV</fullName>
    </submittedName>
</protein>
<organism evidence="6 7">
    <name type="scientific">Clostridium saudiense</name>
    <dbReference type="NCBI Taxonomy" id="1414720"/>
    <lineage>
        <taxon>Bacteria</taxon>
        <taxon>Bacillati</taxon>
        <taxon>Bacillota</taxon>
        <taxon>Clostridia</taxon>
        <taxon>Eubacteriales</taxon>
        <taxon>Clostridiaceae</taxon>
        <taxon>Clostridium</taxon>
    </lineage>
</organism>
<evidence type="ECO:0000256" key="1">
    <source>
        <dbReference type="ARBA" id="ARBA00001933"/>
    </source>
</evidence>
<dbReference type="PANTHER" id="PTHR42743">
    <property type="entry name" value="AMINO-ACID AMINOTRANSFERASE"/>
    <property type="match status" value="1"/>
</dbReference>
<dbReference type="GO" id="GO:0008483">
    <property type="term" value="F:transaminase activity"/>
    <property type="evidence" value="ECO:0007669"/>
    <property type="project" value="UniProtKB-KW"/>
</dbReference>
<evidence type="ECO:0000256" key="4">
    <source>
        <dbReference type="RuleBase" id="RU004106"/>
    </source>
</evidence>
<reference evidence="6 7" key="1">
    <citation type="journal article" date="2021" name="Sci. Rep.">
        <title>The distribution of antibiotic resistance genes in chicken gut microbiota commensals.</title>
        <authorList>
            <person name="Juricova H."/>
            <person name="Matiasovicova J."/>
            <person name="Kubasova T."/>
            <person name="Cejkova D."/>
            <person name="Rychlik I."/>
        </authorList>
    </citation>
    <scope>NUCLEOTIDE SEQUENCE [LARGE SCALE GENOMIC DNA]</scope>
    <source>
        <strain evidence="6 7">An435</strain>
    </source>
</reference>
<dbReference type="Proteomes" id="UP000767334">
    <property type="component" value="Unassembled WGS sequence"/>
</dbReference>
<gene>
    <name evidence="6" type="ORF">H6A19_11385</name>
</gene>
<evidence type="ECO:0000313" key="6">
    <source>
        <dbReference type="EMBL" id="MBM6819931.1"/>
    </source>
</evidence>
<name>A0ABS2FHW7_9CLOT</name>
<evidence type="ECO:0000256" key="3">
    <source>
        <dbReference type="ARBA" id="ARBA00022898"/>
    </source>
</evidence>
<dbReference type="InterPro" id="IPR043132">
    <property type="entry name" value="BCAT-like_C"/>
</dbReference>
<evidence type="ECO:0000256" key="2">
    <source>
        <dbReference type="ARBA" id="ARBA00009320"/>
    </source>
</evidence>
<dbReference type="CDD" id="cd00449">
    <property type="entry name" value="PLPDE_IV"/>
    <property type="match status" value="1"/>
</dbReference>
<evidence type="ECO:0000313" key="7">
    <source>
        <dbReference type="Proteomes" id="UP000767334"/>
    </source>
</evidence>